<accession>A0A401SPX2</accession>
<evidence type="ECO:0000256" key="1">
    <source>
        <dbReference type="ARBA" id="ARBA00005764"/>
    </source>
</evidence>
<protein>
    <recommendedName>
        <fullName evidence="4">A-kinase anchor 110kDa C-terminal domain-containing protein</fullName>
    </recommendedName>
</protein>
<keyword evidence="6" id="KW-1185">Reference proteome</keyword>
<organism evidence="5 6">
    <name type="scientific">Chiloscyllium punctatum</name>
    <name type="common">Brownbanded bambooshark</name>
    <name type="synonym">Hemiscyllium punctatum</name>
    <dbReference type="NCBI Taxonomy" id="137246"/>
    <lineage>
        <taxon>Eukaryota</taxon>
        <taxon>Metazoa</taxon>
        <taxon>Chordata</taxon>
        <taxon>Craniata</taxon>
        <taxon>Vertebrata</taxon>
        <taxon>Chondrichthyes</taxon>
        <taxon>Elasmobranchii</taxon>
        <taxon>Galeomorphii</taxon>
        <taxon>Galeoidea</taxon>
        <taxon>Orectolobiformes</taxon>
        <taxon>Hemiscylliidae</taxon>
        <taxon>Chiloscyllium</taxon>
    </lineage>
</organism>
<dbReference type="PANTHER" id="PTHR10226:SF7">
    <property type="entry name" value="A-KINASE ANCHOR PROTEIN SPHKAP"/>
    <property type="match status" value="1"/>
</dbReference>
<sequence>MDRSSLLSELGDFESSQMRQLLEHSEKIPGSETERSTLATGSSITACKKVLCSNSLLDSAEYWLRNEKKLCQVGFLEDKAQNRCPTICFVNLDGADAKSNSKEFQQKLVTVSPDLPYLINSLNVCQMKDNELILVSGLISPGRCYDNSDDSQCDRPPDVCLVQSARRCKKNDIACVIYEINKCMIGLDYVKGKKIHLQHTTNSKSGDDTNCSVSSIEEDFLTAPEHFDDEEDEAHSVLGDPLNIIGSDPATDTTKPRGKTKGLLQMRQNKGNVFLQRTCNPEDTSVSLNASETSSENTVQTLYCETSYDTVDGHIGRHNPEEKSQQETFPSNVSGEHGLEEEHKTCTTECVNENLQRNSLTEFVDTQNTDDKLSASSSMEENPNVEGEYASNLAESVLQDAFIRLSQSECTFATEAAVSISAENNDTLSTSSLKAETTNPPCPWNVLPKIVIVQSPDNCENTPEWQEPFSPTMASDLDSSPLSESPPCVQERVMDHKNSETSELPPSSVEVALVCAASVVGTVSSPYVAESLQLDRALYDTDNLSCNRNENRTLLNGSRGDEIKFSFSSALYGVTQVVSAIGIAGGLTDEQDNRFSATSSGFLSAAETSTAVTLRSSVSVGSCAETFACNVAEVLLKEAATVLAKPDHYKSVGELMDSMDKKLIETVTSPKVSCWEELSRDDFAHNISDLILKHSFQEANKKVGITNLVKENHSDVNPTSLFIESTNKFLFSIMHSTCRKIKDIIRSNDASMVFQEDEANSWKGLENTNKQKDGITQNYHNNDSFEHIGQPSTAVSVQESLIDSTNSNKKGFEESGFSQQVNLNSVWFCSRRGSDCPNNMHNLTDQQRSKIVCATDYIAPQHQQNTCDKDASSCSSIGMYDTDMGCNDAMPAQTCGYSNALAESRELLRTKSQTEREQNLLLINAQNALSLPKSSLHVTQSTEANLSINGFADQISKTVVSMATEMAAICLENTNAKQPWFCPWKRRLGDPENFIVPQSSSSRVVMRSKESQSISPVGKRLKPPRLSEIKRKTQEQPELKEKLMNRVVDESLNFDDALEPISYFSNESPGKIVNSAELAMVDSVKQGLGLTRNRLLCERWSRGKASSYESIPEEDIDSSSSWAALGAIAKLGQPISRASSISKQSSCESITDEFSNFMVSQMENEGWGFDFLLDYYAGKHASNILNAALQQVCRKNGHLSVSASCLSKQSSTESITEEFYRYMLQELDKESKENKSNKELQVPSARTIMCFRQSSMPDRRTSEERLTVTPPMKANSFDGFAQNDRRNALDLRMGDPALSTNLYKSLTDSCLYQKCKTDHITDMLINETWSNSIEALMRKNKIICDDTSSQKAEQPPNGGQPHVEKYATGIVSDTVQCSKLSMSSKQDSIGYASHDSGTKNKRCEAPIQHKLEKAKVVTEKMCFTSNDWATVKRKQLSHCPREVPLIHIEDDQREDIKECLPTKTTCDTKVLAEKRPVERKLPEVDGEWHTESSSITASSVLKNPTPAATEKVGADELPCSLSTSDDSMGSWSQLVNEEDHAEDSSSYLHLSESNGNSSASSSLGLVDLDTYQETLSSRALPSELVSGKEPVRHNTEHLDESTSQLAMGAVSCHREFLVLNFDVSPECVDSELRAILQWIAASELGFPVIYFKKSKEKKIQKFLDVVHSAHKKAWKLKDLFLAILQYCKVQEEGESLSTRSLFDWLLEFS</sequence>
<feature type="region of interest" description="Disordered" evidence="3">
    <location>
        <begin position="1481"/>
        <end position="1562"/>
    </location>
</feature>
<dbReference type="Proteomes" id="UP000287033">
    <property type="component" value="Unassembled WGS sequence"/>
</dbReference>
<feature type="region of interest" description="Disordered" evidence="3">
    <location>
        <begin position="239"/>
        <end position="259"/>
    </location>
</feature>
<keyword evidence="2" id="KW-0597">Phosphoprotein</keyword>
<feature type="domain" description="A-kinase anchor 110kDa C-terminal" evidence="4">
    <location>
        <begin position="1616"/>
        <end position="1706"/>
    </location>
</feature>
<feature type="compositionally biased region" description="Polar residues" evidence="3">
    <location>
        <begin position="1520"/>
        <end position="1535"/>
    </location>
</feature>
<proteinExistence type="inferred from homology"/>
<gene>
    <name evidence="5" type="ORF">chiPu_0010893</name>
</gene>
<evidence type="ECO:0000256" key="2">
    <source>
        <dbReference type="ARBA" id="ARBA00022553"/>
    </source>
</evidence>
<feature type="compositionally biased region" description="Low complexity" evidence="3">
    <location>
        <begin position="1550"/>
        <end position="1562"/>
    </location>
</feature>
<dbReference type="Pfam" id="PF05716">
    <property type="entry name" value="AKAP_110"/>
    <property type="match status" value="1"/>
</dbReference>
<reference evidence="5 6" key="1">
    <citation type="journal article" date="2018" name="Nat. Ecol. Evol.">
        <title>Shark genomes provide insights into elasmobranch evolution and the origin of vertebrates.</title>
        <authorList>
            <person name="Hara Y"/>
            <person name="Yamaguchi K"/>
            <person name="Onimaru K"/>
            <person name="Kadota M"/>
            <person name="Koyanagi M"/>
            <person name="Keeley SD"/>
            <person name="Tatsumi K"/>
            <person name="Tanaka K"/>
            <person name="Motone F"/>
            <person name="Kageyama Y"/>
            <person name="Nozu R"/>
            <person name="Adachi N"/>
            <person name="Nishimura O"/>
            <person name="Nakagawa R"/>
            <person name="Tanegashima C"/>
            <person name="Kiyatake I"/>
            <person name="Matsumoto R"/>
            <person name="Murakumo K"/>
            <person name="Nishida K"/>
            <person name="Terakita A"/>
            <person name="Kuratani S"/>
            <person name="Sato K"/>
            <person name="Hyodo S Kuraku.S."/>
        </authorList>
    </citation>
    <scope>NUCLEOTIDE SEQUENCE [LARGE SCALE GENOMIC DNA]</scope>
</reference>
<dbReference type="EMBL" id="BEZZ01000435">
    <property type="protein sequence ID" value="GCC32432.1"/>
    <property type="molecule type" value="Genomic_DNA"/>
</dbReference>
<evidence type="ECO:0000313" key="5">
    <source>
        <dbReference type="EMBL" id="GCC32432.1"/>
    </source>
</evidence>
<feature type="region of interest" description="Disordered" evidence="3">
    <location>
        <begin position="318"/>
        <end position="337"/>
    </location>
</feature>
<dbReference type="InterPro" id="IPR018292">
    <property type="entry name" value="AKAP_110_C"/>
</dbReference>
<dbReference type="GO" id="GO:0051018">
    <property type="term" value="F:protein kinase A binding"/>
    <property type="evidence" value="ECO:0007669"/>
    <property type="project" value="TreeGrafter"/>
</dbReference>
<dbReference type="PANTHER" id="PTHR10226">
    <property type="entry name" value="A KINASE ANCHOR PROTEIN"/>
    <property type="match status" value="1"/>
</dbReference>
<dbReference type="STRING" id="137246.A0A401SPX2"/>
<name>A0A401SPX2_CHIPU</name>
<dbReference type="OrthoDB" id="6154436at2759"/>
<comment type="similarity">
    <text evidence="1">Belongs to the AKAP110 family.</text>
</comment>
<dbReference type="OMA" id="VNVFANE"/>
<evidence type="ECO:0000259" key="4">
    <source>
        <dbReference type="Pfam" id="PF05716"/>
    </source>
</evidence>
<feature type="compositionally biased region" description="Polar residues" evidence="3">
    <location>
        <begin position="1491"/>
        <end position="1502"/>
    </location>
</feature>
<feature type="compositionally biased region" description="Basic and acidic residues" evidence="3">
    <location>
        <begin position="1481"/>
        <end position="1490"/>
    </location>
</feature>
<dbReference type="InterPro" id="IPR008382">
    <property type="entry name" value="SPHK1-interactor_AKAP_110"/>
</dbReference>
<dbReference type="GO" id="GO:0005739">
    <property type="term" value="C:mitochondrion"/>
    <property type="evidence" value="ECO:0007669"/>
    <property type="project" value="TreeGrafter"/>
</dbReference>
<evidence type="ECO:0000313" key="6">
    <source>
        <dbReference type="Proteomes" id="UP000287033"/>
    </source>
</evidence>
<evidence type="ECO:0000256" key="3">
    <source>
        <dbReference type="SAM" id="MobiDB-lite"/>
    </source>
</evidence>
<comment type="caution">
    <text evidence="5">The sequence shown here is derived from an EMBL/GenBank/DDBJ whole genome shotgun (WGS) entry which is preliminary data.</text>
</comment>